<keyword evidence="5" id="KW-0472">Membrane</keyword>
<evidence type="ECO:0000313" key="9">
    <source>
        <dbReference type="EMBL" id="SEB54521.1"/>
    </source>
</evidence>
<dbReference type="Pfam" id="PF25183">
    <property type="entry name" value="OMP_b-brl_4"/>
    <property type="match status" value="1"/>
</dbReference>
<evidence type="ECO:0000313" key="10">
    <source>
        <dbReference type="Proteomes" id="UP000182409"/>
    </source>
</evidence>
<feature type="domain" description="TonB-dependent transporter Oar-like beta-barrel" evidence="8">
    <location>
        <begin position="275"/>
        <end position="1180"/>
    </location>
</feature>
<gene>
    <name evidence="9" type="ORF">SAMN05443244_1052</name>
</gene>
<evidence type="ECO:0000256" key="7">
    <source>
        <dbReference type="SAM" id="MobiDB-lite"/>
    </source>
</evidence>
<dbReference type="InterPro" id="IPR036942">
    <property type="entry name" value="Beta-barrel_TonB_sf"/>
</dbReference>
<dbReference type="PANTHER" id="PTHR30069:SF46">
    <property type="entry name" value="OAR PROTEIN"/>
    <property type="match status" value="1"/>
</dbReference>
<name>A0A1H4K7M3_9BACT</name>
<dbReference type="GO" id="GO:0009279">
    <property type="term" value="C:cell outer membrane"/>
    <property type="evidence" value="ECO:0007669"/>
    <property type="project" value="UniProtKB-SubCell"/>
</dbReference>
<keyword evidence="3" id="KW-1134">Transmembrane beta strand</keyword>
<dbReference type="GO" id="GO:0044718">
    <property type="term" value="P:siderophore transmembrane transport"/>
    <property type="evidence" value="ECO:0007669"/>
    <property type="project" value="TreeGrafter"/>
</dbReference>
<dbReference type="Pfam" id="PF13620">
    <property type="entry name" value="CarboxypepD_reg"/>
    <property type="match status" value="1"/>
</dbReference>
<dbReference type="Proteomes" id="UP000182409">
    <property type="component" value="Unassembled WGS sequence"/>
</dbReference>
<evidence type="ECO:0000256" key="1">
    <source>
        <dbReference type="ARBA" id="ARBA00004571"/>
    </source>
</evidence>
<sequence length="1187" mass="126563">MALLDIPSLLRMDDSADTDAVRRISLGALMHKKFGLLSLSVQAVLLASLASAQVQGGIITGTARDAQGAAIASATVGIRNTATGETTELITNRGGSFSSATLLPGSYTVTITAPGFRTVTQDNLVLQVGGKSAVNLTLPVGSAADAVEVSAAAPAMETTTGTQGTVVEARAIQELPLNGRNALALTLETPGVRSNSSSNPQGFADRGTSLAAIVINNGPTAMNANLLDGANNLNNFSGEIAINPQVDAVQEFRVQTGYMSSEFGLTAGGVITLASKSGSNAFHGDAYEFFRNDYLDARSYFLDPTTKKPPLRYNQFGGAVGGPVLKNKLFFFANYEQFKYVTSAVYIASVPTLKQRTGDFSDLQTCSTISGRAVATPVLIYDPRTTVASGSSFRRTQFAGNKITRALDPVAVAIQNAIYPEPNRVSTDACQQISNTNNFQSVKQNVRSMTQALGRFDYRISDRQSLFGRYGYYVNNTDNGSTNGSYLPSPIIAKRNDAFGSQSFVVQHTYTISPSTINEARIALTRTTFPFVVANYNQDWPAKLGFPSNVPNFVFPTITGTGLPAVNGQVGQRNTSNPQIGDTVTMTHGRHNIRFGATAQHSQSNNSQMTTPSGNFSFSSALTNQPNATAGSGSAYASFLLGAVQSSTIVVYREPGYWNFLASGFVQDDIKLTSRFTLNAGLRYDFQQTPREHHDGLSNFDPNGISPSVGKPGTTAYATVGGFGRTFTGDDYKNFGPRLGFAWDLLGDGKTSFRGGFGIYYVSLNNQLFNQPTSGFSSTTTSYTSTNPGIVQASQLSAGIPSTPLQPLGAAGGPDFLLGQSISYVQPKASTPTSQQWNLNIQHEFRGGFVAEIGYLGNHGVHMISGNYNMNVVPTSALALGDSLKQTVANPYAGKVPGTLGAATITRRQSLLPFPYYNAITVTSPRDGNYHGDSMIAAVQRHGTRGLTLLASYTFSKLLNNGIQNPLDGYIGVGGAGGTVTPQDSNNRAAEYSLDPTDIKHRVVASALYELPFGRGRSFLNSGNGFVDRIVSGWQVNTVVTAQSGLPLSISGANNNLATRPSFAPGKSAKDVNKSSRSINSWFDTSVFVNPDNWTFGNVPRVLPNARGPKYVNMDASLFKTTRISEKLRLQLRLESFNTLNHPNFLAPNSTFVPAAGNNGTNTSSSFGQITSDMQPRNVQLAAKFLF</sequence>
<dbReference type="Gene3D" id="2.60.40.1120">
    <property type="entry name" value="Carboxypeptidase-like, regulatory domain"/>
    <property type="match status" value="1"/>
</dbReference>
<keyword evidence="2" id="KW-0813">Transport</keyword>
<evidence type="ECO:0000256" key="2">
    <source>
        <dbReference type="ARBA" id="ARBA00022448"/>
    </source>
</evidence>
<evidence type="ECO:0000256" key="3">
    <source>
        <dbReference type="ARBA" id="ARBA00022452"/>
    </source>
</evidence>
<evidence type="ECO:0000256" key="5">
    <source>
        <dbReference type="ARBA" id="ARBA00023136"/>
    </source>
</evidence>
<dbReference type="EMBL" id="FNSD01000001">
    <property type="protein sequence ID" value="SEB54521.1"/>
    <property type="molecule type" value="Genomic_DNA"/>
</dbReference>
<feature type="compositionally biased region" description="Polar residues" evidence="7">
    <location>
        <begin position="599"/>
        <end position="618"/>
    </location>
</feature>
<comment type="subcellular location">
    <subcellularLocation>
        <location evidence="1">Cell outer membrane</location>
        <topology evidence="1">Multi-pass membrane protein</topology>
    </subcellularLocation>
</comment>
<dbReference type="InterPro" id="IPR039426">
    <property type="entry name" value="TonB-dep_rcpt-like"/>
</dbReference>
<dbReference type="PANTHER" id="PTHR30069">
    <property type="entry name" value="TONB-DEPENDENT OUTER MEMBRANE RECEPTOR"/>
    <property type="match status" value="1"/>
</dbReference>
<dbReference type="GO" id="GO:0015344">
    <property type="term" value="F:siderophore uptake transmembrane transporter activity"/>
    <property type="evidence" value="ECO:0007669"/>
    <property type="project" value="TreeGrafter"/>
</dbReference>
<dbReference type="Gene3D" id="2.40.170.20">
    <property type="entry name" value="TonB-dependent receptor, beta-barrel domain"/>
    <property type="match status" value="1"/>
</dbReference>
<keyword evidence="9" id="KW-0121">Carboxypeptidase</keyword>
<proteinExistence type="predicted"/>
<dbReference type="AlphaFoldDB" id="A0A1H4K7M3"/>
<dbReference type="SUPFAM" id="SSF49464">
    <property type="entry name" value="Carboxypeptidase regulatory domain-like"/>
    <property type="match status" value="1"/>
</dbReference>
<keyword evidence="9" id="KW-0378">Hydrolase</keyword>
<evidence type="ECO:0000259" key="8">
    <source>
        <dbReference type="Pfam" id="PF25183"/>
    </source>
</evidence>
<organism evidence="9 10">
    <name type="scientific">Terriglobus roseus</name>
    <dbReference type="NCBI Taxonomy" id="392734"/>
    <lineage>
        <taxon>Bacteria</taxon>
        <taxon>Pseudomonadati</taxon>
        <taxon>Acidobacteriota</taxon>
        <taxon>Terriglobia</taxon>
        <taxon>Terriglobales</taxon>
        <taxon>Acidobacteriaceae</taxon>
        <taxon>Terriglobus</taxon>
    </lineage>
</organism>
<dbReference type="InterPro" id="IPR008969">
    <property type="entry name" value="CarboxyPept-like_regulatory"/>
</dbReference>
<feature type="region of interest" description="Disordered" evidence="7">
    <location>
        <begin position="597"/>
        <end position="618"/>
    </location>
</feature>
<keyword evidence="9" id="KW-0645">Protease</keyword>
<accession>A0A1H4K7M3</accession>
<dbReference type="InterPro" id="IPR057601">
    <property type="entry name" value="Oar-like_b-barrel"/>
</dbReference>
<keyword evidence="6" id="KW-0998">Cell outer membrane</keyword>
<keyword evidence="4" id="KW-0812">Transmembrane</keyword>
<protein>
    <submittedName>
        <fullName evidence="9">Carboxypeptidase regulatory-like domain-containing protein</fullName>
    </submittedName>
</protein>
<reference evidence="9 10" key="1">
    <citation type="submission" date="2016-10" db="EMBL/GenBank/DDBJ databases">
        <authorList>
            <person name="de Groot N.N."/>
        </authorList>
    </citation>
    <scope>NUCLEOTIDE SEQUENCE [LARGE SCALE GENOMIC DNA]</scope>
    <source>
        <strain evidence="9 10">AB35.6</strain>
    </source>
</reference>
<evidence type="ECO:0000256" key="4">
    <source>
        <dbReference type="ARBA" id="ARBA00022692"/>
    </source>
</evidence>
<dbReference type="SUPFAM" id="SSF56935">
    <property type="entry name" value="Porins"/>
    <property type="match status" value="1"/>
</dbReference>
<dbReference type="GO" id="GO:0004180">
    <property type="term" value="F:carboxypeptidase activity"/>
    <property type="evidence" value="ECO:0007669"/>
    <property type="project" value="UniProtKB-KW"/>
</dbReference>
<dbReference type="OrthoDB" id="97893at2"/>
<evidence type="ECO:0000256" key="6">
    <source>
        <dbReference type="ARBA" id="ARBA00023237"/>
    </source>
</evidence>